<dbReference type="PIRSF" id="PIRSF006076">
    <property type="entry name" value="OM_assembly_OMP85"/>
    <property type="match status" value="1"/>
</dbReference>
<dbReference type="Pfam" id="PF01103">
    <property type="entry name" value="Omp85"/>
    <property type="match status" value="1"/>
</dbReference>
<dbReference type="AlphaFoldDB" id="D7DI18"/>
<keyword evidence="4 8" id="KW-0732">Signal</keyword>
<proteinExistence type="inferred from homology"/>
<dbReference type="OrthoDB" id="9803054at2"/>
<dbReference type="Pfam" id="PF07244">
    <property type="entry name" value="POTRA"/>
    <property type="match status" value="5"/>
</dbReference>
<dbReference type="GO" id="GO:0043165">
    <property type="term" value="P:Gram-negative-bacterium-type cell outer membrane assembly"/>
    <property type="evidence" value="ECO:0007669"/>
    <property type="project" value="UniProtKB-UniRule"/>
</dbReference>
<evidence type="ECO:0000313" key="11">
    <source>
        <dbReference type="EMBL" id="ADI29703.1"/>
    </source>
</evidence>
<dbReference type="InterPro" id="IPR039910">
    <property type="entry name" value="D15-like"/>
</dbReference>
<accession>D7DI18</accession>
<dbReference type="HAMAP" id="MF_01430">
    <property type="entry name" value="OM_assembly_BamA"/>
    <property type="match status" value="1"/>
</dbReference>
<name>D7DI18_METV0</name>
<protein>
    <recommendedName>
        <fullName evidence="8 9">Outer membrane protein assembly factor BamA</fullName>
    </recommendedName>
</protein>
<evidence type="ECO:0000256" key="5">
    <source>
        <dbReference type="ARBA" id="ARBA00022737"/>
    </source>
</evidence>
<organism evidence="11 12">
    <name type="scientific">Methylotenera versatilis (strain 301)</name>
    <dbReference type="NCBI Taxonomy" id="666681"/>
    <lineage>
        <taxon>Bacteria</taxon>
        <taxon>Pseudomonadati</taxon>
        <taxon>Pseudomonadota</taxon>
        <taxon>Betaproteobacteria</taxon>
        <taxon>Nitrosomonadales</taxon>
        <taxon>Methylophilaceae</taxon>
        <taxon>Methylotenera</taxon>
    </lineage>
</organism>
<evidence type="ECO:0000256" key="9">
    <source>
        <dbReference type="NCBIfam" id="TIGR03303"/>
    </source>
</evidence>
<dbReference type="GO" id="GO:0051205">
    <property type="term" value="P:protein insertion into membrane"/>
    <property type="evidence" value="ECO:0007669"/>
    <property type="project" value="UniProtKB-UniRule"/>
</dbReference>
<reference evidence="12" key="1">
    <citation type="submission" date="2010-05" db="EMBL/GenBank/DDBJ databases">
        <title>Complete sequence of Methylotenera sp. 301.</title>
        <authorList>
            <person name="Lucas S."/>
            <person name="Copeland A."/>
            <person name="Lapidus A."/>
            <person name="Cheng J.-F."/>
            <person name="Bruce D."/>
            <person name="Goodwin L."/>
            <person name="Pitluck S."/>
            <person name="Clum A."/>
            <person name="Land M."/>
            <person name="Hauser L."/>
            <person name="Kyrpides N."/>
            <person name="Ivanova N."/>
            <person name="Chistoservova L."/>
            <person name="Kalyuzhnaya M."/>
            <person name="Woyke T."/>
        </authorList>
    </citation>
    <scope>NUCLEOTIDE SEQUENCE [LARGE SCALE GENOMIC DNA]</scope>
    <source>
        <strain evidence="12">301</strain>
    </source>
</reference>
<dbReference type="PANTHER" id="PTHR12815:SF23">
    <property type="entry name" value="OUTER MEMBRANE PROTEIN ASSEMBLY FACTOR BAMA"/>
    <property type="match status" value="1"/>
</dbReference>
<feature type="domain" description="POTRA" evidence="10">
    <location>
        <begin position="42"/>
        <end position="109"/>
    </location>
</feature>
<dbReference type="Proteomes" id="UP000000383">
    <property type="component" value="Chromosome"/>
</dbReference>
<dbReference type="HOGENOM" id="CLU_007664_1_0_4"/>
<sequence precursor="true">MALKKLKHSKNTDHIFKNLKLKSVLILVSGLFANSALALEPFVVKDIRVEGLQRTEAGTVFTYLPVKVGETMNDDLASQAIKSLYNTGFFKDVRIEAEGDVLVVTVQERSSIAQIDFSGNKSFPTDKMKEGLKQIGIAEGQIFDKSQLDRAEQEVKRQYLSQGKYGATVKAVVSPLERNRVAVRFDIEEGAVSKIRSINIVGNQAFSMDDLRAEFLLTTPNWMSWWNKDDQYSKQKLNADLEALRSFYLNRGYLEFNIDSTQVSITPDKKDIYITVNVTEGEKYTISEVKLAGDTIVPDSEIQQLITVKKGDTFSREKITESSKAISDRLSNDGYAFSNVNPVPEVNKEQHTAAFTFFVDPGKRVYVRRINIAGNTRTRDEVLRREVRQLESAWYASDKINRSKERLIRTDFFSDVNIETPAVPGTTDQVDLNISVTEKSTGSIQFGAGLSSSEGVVLGITVNQNNFLGTGNRVSAQINTGKVNTTYSLSYTDPYFTPDGISRGFDIYRRDVDTSSLNVASYNTSSYGGGVRFGVPLNERDGINFGLAADFTTVDLNTNSPIQYQKYCGNATGCSSNSIVVSGGWSHDTRDSIMFTNNGVLQKLSAEVSLPVLDLNYYKIDYKQAWFKNVYKDFTFMLNGEIGYADSYGNKNFPFFKNYFMGGVNSVRGYDNGSLGPRDIDPITGLDFAVGGTKRLLGNAELFFPVPGLKDSKQFRLSAFLDGGNVWGSDSSYSLSDLRYSTGLGISWLSPFGPLKLVYAKPLNSKSTDNTQSIQFQLGSQF</sequence>
<keyword evidence="3 8" id="KW-0812">Transmembrane</keyword>
<keyword evidence="5 8" id="KW-0677">Repeat</keyword>
<dbReference type="KEGG" id="meh:M301_1320"/>
<dbReference type="FunFam" id="3.10.20.310:FF:000003">
    <property type="entry name" value="Outer membrane protein assembly factor BamA"/>
    <property type="match status" value="1"/>
</dbReference>
<keyword evidence="2 8" id="KW-1134">Transmembrane beta strand</keyword>
<dbReference type="PANTHER" id="PTHR12815">
    <property type="entry name" value="SORTING AND ASSEMBLY MACHINERY SAMM50 PROTEIN FAMILY MEMBER"/>
    <property type="match status" value="1"/>
</dbReference>
<dbReference type="InterPro" id="IPR000184">
    <property type="entry name" value="Bac_surfAg_D15"/>
</dbReference>
<feature type="domain" description="POTRA" evidence="10">
    <location>
        <begin position="110"/>
        <end position="190"/>
    </location>
</feature>
<comment type="subunit">
    <text evidence="8">Part of the Bam complex.</text>
</comment>
<keyword evidence="7 8" id="KW-0998">Cell outer membrane</keyword>
<evidence type="ECO:0000256" key="2">
    <source>
        <dbReference type="ARBA" id="ARBA00022452"/>
    </source>
</evidence>
<dbReference type="InterPro" id="IPR023707">
    <property type="entry name" value="OM_assembly_BamA"/>
</dbReference>
<comment type="subcellular location">
    <subcellularLocation>
        <location evidence="8">Cell outer membrane</location>
    </subcellularLocation>
    <subcellularLocation>
        <location evidence="1">Membrane</location>
    </subcellularLocation>
</comment>
<feature type="domain" description="POTRA" evidence="10">
    <location>
        <begin position="193"/>
        <end position="281"/>
    </location>
</feature>
<dbReference type="InterPro" id="IPR034746">
    <property type="entry name" value="POTRA"/>
</dbReference>
<dbReference type="PROSITE" id="PS51779">
    <property type="entry name" value="POTRA"/>
    <property type="match status" value="5"/>
</dbReference>
<dbReference type="eggNOG" id="COG4775">
    <property type="taxonomic scope" value="Bacteria"/>
</dbReference>
<dbReference type="FunFam" id="3.10.20.310:FF:000002">
    <property type="entry name" value="Outer membrane protein assembly factor BamA"/>
    <property type="match status" value="1"/>
</dbReference>
<keyword evidence="6 8" id="KW-0472">Membrane</keyword>
<dbReference type="EMBL" id="CP002056">
    <property type="protein sequence ID" value="ADI29703.1"/>
    <property type="molecule type" value="Genomic_DNA"/>
</dbReference>
<evidence type="ECO:0000256" key="6">
    <source>
        <dbReference type="ARBA" id="ARBA00023136"/>
    </source>
</evidence>
<evidence type="ECO:0000256" key="1">
    <source>
        <dbReference type="ARBA" id="ARBA00004370"/>
    </source>
</evidence>
<evidence type="ECO:0000259" key="10">
    <source>
        <dbReference type="PROSITE" id="PS51779"/>
    </source>
</evidence>
<evidence type="ECO:0000256" key="4">
    <source>
        <dbReference type="ARBA" id="ARBA00022729"/>
    </source>
</evidence>
<gene>
    <name evidence="8" type="primary">bamA</name>
    <name evidence="11" type="ordered locus">M301_1320</name>
</gene>
<dbReference type="STRING" id="666681.M301_1320"/>
<evidence type="ECO:0000256" key="3">
    <source>
        <dbReference type="ARBA" id="ARBA00022692"/>
    </source>
</evidence>
<comment type="function">
    <text evidence="8">Part of the outer membrane protein assembly complex, which is involved in assembly and insertion of beta-barrel proteins into the outer membrane.</text>
</comment>
<dbReference type="GO" id="GO:1990063">
    <property type="term" value="C:Bam protein complex"/>
    <property type="evidence" value="ECO:0007669"/>
    <property type="project" value="TreeGrafter"/>
</dbReference>
<dbReference type="InterPro" id="IPR010827">
    <property type="entry name" value="BamA/TamA_POTRA"/>
</dbReference>
<keyword evidence="12" id="KW-1185">Reference proteome</keyword>
<feature type="domain" description="POTRA" evidence="10">
    <location>
        <begin position="365"/>
        <end position="439"/>
    </location>
</feature>
<dbReference type="Gene3D" id="2.40.160.50">
    <property type="entry name" value="membrane protein fhac: a member of the omp85/tpsb transporter family"/>
    <property type="match status" value="1"/>
</dbReference>
<evidence type="ECO:0000256" key="8">
    <source>
        <dbReference type="HAMAP-Rule" id="MF_01430"/>
    </source>
</evidence>
<feature type="domain" description="POTRA" evidence="10">
    <location>
        <begin position="284"/>
        <end position="362"/>
    </location>
</feature>
<evidence type="ECO:0000313" key="12">
    <source>
        <dbReference type="Proteomes" id="UP000000383"/>
    </source>
</evidence>
<evidence type="ECO:0000256" key="7">
    <source>
        <dbReference type="ARBA" id="ARBA00023237"/>
    </source>
</evidence>
<dbReference type="RefSeq" id="WP_013148017.1">
    <property type="nucleotide sequence ID" value="NC_014207.1"/>
</dbReference>
<dbReference type="NCBIfam" id="TIGR03303">
    <property type="entry name" value="OM_YaeT"/>
    <property type="match status" value="1"/>
</dbReference>
<comment type="similarity">
    <text evidence="8">Belongs to the BamA family.</text>
</comment>
<reference evidence="11 12" key="2">
    <citation type="journal article" date="2011" name="J. Bacteriol.">
        <title>Genomes of three methylotrophs from a single niche uncover genetic and metabolic divergence of Methylophilaceae.</title>
        <authorList>
            <person name="Lapidus A."/>
            <person name="Clum A."/>
            <person name="Labutti K."/>
            <person name="Kaluzhnaya M.G."/>
            <person name="Lim S."/>
            <person name="Beck D.A."/>
            <person name="Glavina Del Rio T."/>
            <person name="Nolan M."/>
            <person name="Mavromatis K."/>
            <person name="Huntemann M."/>
            <person name="Lucas S."/>
            <person name="Lidstrom M.E."/>
            <person name="Ivanova N."/>
            <person name="Chistoserdova L."/>
        </authorList>
    </citation>
    <scope>NUCLEOTIDE SEQUENCE [LARGE SCALE GENOMIC DNA]</scope>
    <source>
        <strain evidence="11 12">301</strain>
    </source>
</reference>
<dbReference type="Gene3D" id="3.10.20.310">
    <property type="entry name" value="membrane protein fhac"/>
    <property type="match status" value="5"/>
</dbReference>